<organism evidence="3">
    <name type="scientific">Micromonas pusilla (strain CCMP1545)</name>
    <name type="common">Picoplanktonic green alga</name>
    <dbReference type="NCBI Taxonomy" id="564608"/>
    <lineage>
        <taxon>Eukaryota</taxon>
        <taxon>Viridiplantae</taxon>
        <taxon>Chlorophyta</taxon>
        <taxon>Mamiellophyceae</taxon>
        <taxon>Mamiellales</taxon>
        <taxon>Mamiellaceae</taxon>
        <taxon>Micromonas</taxon>
    </lineage>
</organism>
<dbReference type="AlphaFoldDB" id="C1MM57"/>
<feature type="region of interest" description="Disordered" evidence="1">
    <location>
        <begin position="128"/>
        <end position="179"/>
    </location>
</feature>
<feature type="compositionally biased region" description="Basic and acidic residues" evidence="1">
    <location>
        <begin position="158"/>
        <end position="168"/>
    </location>
</feature>
<dbReference type="OrthoDB" id="496553at2759"/>
<evidence type="ECO:0000313" key="2">
    <source>
        <dbReference type="EMBL" id="EEH58986.1"/>
    </source>
</evidence>
<name>C1MM57_MICPC</name>
<accession>C1MM57</accession>
<dbReference type="KEGG" id="mpp:MICPUCDRAFT_62382"/>
<feature type="compositionally biased region" description="Gly residues" evidence="1">
    <location>
        <begin position="201"/>
        <end position="210"/>
    </location>
</feature>
<feature type="region of interest" description="Disordered" evidence="1">
    <location>
        <begin position="191"/>
        <end position="212"/>
    </location>
</feature>
<evidence type="ECO:0000313" key="3">
    <source>
        <dbReference type="Proteomes" id="UP000001876"/>
    </source>
</evidence>
<gene>
    <name evidence="2" type="ORF">MICPUCDRAFT_62382</name>
</gene>
<evidence type="ECO:0000256" key="1">
    <source>
        <dbReference type="SAM" id="MobiDB-lite"/>
    </source>
</evidence>
<feature type="compositionally biased region" description="Basic and acidic residues" evidence="1">
    <location>
        <begin position="136"/>
        <end position="151"/>
    </location>
</feature>
<dbReference type="GeneID" id="9682316"/>
<proteinExistence type="predicted"/>
<feature type="region of interest" description="Disordered" evidence="1">
    <location>
        <begin position="264"/>
        <end position="305"/>
    </location>
</feature>
<feature type="compositionally biased region" description="Basic and acidic residues" evidence="1">
    <location>
        <begin position="285"/>
        <end position="302"/>
    </location>
</feature>
<feature type="compositionally biased region" description="Basic and acidic residues" evidence="1">
    <location>
        <begin position="265"/>
        <end position="277"/>
    </location>
</feature>
<keyword evidence="3" id="KW-1185">Reference proteome</keyword>
<dbReference type="RefSeq" id="XP_003057341.1">
    <property type="nucleotide sequence ID" value="XM_003057295.1"/>
</dbReference>
<feature type="region of interest" description="Disordered" evidence="1">
    <location>
        <begin position="235"/>
        <end position="254"/>
    </location>
</feature>
<dbReference type="Proteomes" id="UP000001876">
    <property type="component" value="Unassembled WGS sequence"/>
</dbReference>
<protein>
    <submittedName>
        <fullName evidence="2">Predicted protein</fullName>
    </submittedName>
</protein>
<sequence>MWLPGHGLCFDGGVSDLQLVKGLASNGTFCKLHCRKTNPEESCARSTAAVRPDVVGVFPPRALQAQGAVRARAEGRARVGGQAGEWAAECQEWCSLSAEAAARRAVRAAGGGFHAPRGRGRVRVRLRGVLRGASRRGGDATRGDADGETRDGGGAPGRDGRAGVRPPRDVPAAPSRSPVDRVRRHLLRAHGPGAVLRARRGGGGAAPGRGRGQDVAQEFGVLPTGAAGVVAARADDASGRADQREDREDVREALGDVPRAVLPRAHGDGRVTRRAERSGAAAGGGREELTISDDARESERRTTTVRVSRAHDVLDRVTRIARATSDDDGTRISCSR</sequence>
<dbReference type="EMBL" id="GG663737">
    <property type="protein sequence ID" value="EEH58986.1"/>
    <property type="molecule type" value="Genomic_DNA"/>
</dbReference>
<reference evidence="2 3" key="1">
    <citation type="journal article" date="2009" name="Science">
        <title>Green evolution and dynamic adaptations revealed by genomes of the marine picoeukaryotes Micromonas.</title>
        <authorList>
            <person name="Worden A.Z."/>
            <person name="Lee J.H."/>
            <person name="Mock T."/>
            <person name="Rouze P."/>
            <person name="Simmons M.P."/>
            <person name="Aerts A.L."/>
            <person name="Allen A.E."/>
            <person name="Cuvelier M.L."/>
            <person name="Derelle E."/>
            <person name="Everett M.V."/>
            <person name="Foulon E."/>
            <person name="Grimwood J."/>
            <person name="Gundlach H."/>
            <person name="Henrissat B."/>
            <person name="Napoli C."/>
            <person name="McDonald S.M."/>
            <person name="Parker M.S."/>
            <person name="Rombauts S."/>
            <person name="Salamov A."/>
            <person name="Von Dassow P."/>
            <person name="Badger J.H."/>
            <person name="Coutinho P.M."/>
            <person name="Demir E."/>
            <person name="Dubchak I."/>
            <person name="Gentemann C."/>
            <person name="Eikrem W."/>
            <person name="Gready J.E."/>
            <person name="John U."/>
            <person name="Lanier W."/>
            <person name="Lindquist E.A."/>
            <person name="Lucas S."/>
            <person name="Mayer K.F."/>
            <person name="Moreau H."/>
            <person name="Not F."/>
            <person name="Otillar R."/>
            <person name="Panaud O."/>
            <person name="Pangilinan J."/>
            <person name="Paulsen I."/>
            <person name="Piegu B."/>
            <person name="Poliakov A."/>
            <person name="Robbens S."/>
            <person name="Schmutz J."/>
            <person name="Toulza E."/>
            <person name="Wyss T."/>
            <person name="Zelensky A."/>
            <person name="Zhou K."/>
            <person name="Armbrust E.V."/>
            <person name="Bhattacharya D."/>
            <person name="Goodenough U.W."/>
            <person name="Van de Peer Y."/>
            <person name="Grigoriev I.V."/>
        </authorList>
    </citation>
    <scope>NUCLEOTIDE SEQUENCE [LARGE SCALE GENOMIC DNA]</scope>
    <source>
        <strain evidence="2 3">CCMP1545</strain>
    </source>
</reference>